<evidence type="ECO:0000256" key="1">
    <source>
        <dbReference type="ARBA" id="ARBA00004162"/>
    </source>
</evidence>
<keyword evidence="4" id="KW-1003">Cell membrane</keyword>
<dbReference type="InterPro" id="IPR003849">
    <property type="entry name" value="Preprotein_translocase_YajC"/>
</dbReference>
<dbReference type="Pfam" id="PF02699">
    <property type="entry name" value="YajC"/>
    <property type="match status" value="1"/>
</dbReference>
<dbReference type="SMART" id="SM01323">
    <property type="entry name" value="YajC"/>
    <property type="match status" value="1"/>
</dbReference>
<protein>
    <recommendedName>
        <fullName evidence="11">Protein translocase subunit YajC</fullName>
    </recommendedName>
</protein>
<comment type="subcellular location">
    <subcellularLocation>
        <location evidence="1">Cell membrane</location>
        <topology evidence="1">Single-pass membrane protein</topology>
    </subcellularLocation>
</comment>
<dbReference type="PANTHER" id="PTHR33909">
    <property type="entry name" value="SEC TRANSLOCON ACCESSORY COMPLEX SUBUNIT YAJC"/>
    <property type="match status" value="1"/>
</dbReference>
<dbReference type="GO" id="GO:0005886">
    <property type="term" value="C:plasma membrane"/>
    <property type="evidence" value="ECO:0007669"/>
    <property type="project" value="UniProtKB-SubCell"/>
</dbReference>
<keyword evidence="6" id="KW-0653">Protein transport</keyword>
<evidence type="ECO:0000256" key="7">
    <source>
        <dbReference type="ARBA" id="ARBA00022989"/>
    </source>
</evidence>
<keyword evidence="9" id="KW-0472">Membrane</keyword>
<evidence type="ECO:0000256" key="2">
    <source>
        <dbReference type="ARBA" id="ARBA00006742"/>
    </source>
</evidence>
<keyword evidence="8" id="KW-0811">Translocation</keyword>
<evidence type="ECO:0000256" key="4">
    <source>
        <dbReference type="ARBA" id="ARBA00022475"/>
    </source>
</evidence>
<dbReference type="GO" id="GO:0015031">
    <property type="term" value="P:protein transport"/>
    <property type="evidence" value="ECO:0007669"/>
    <property type="project" value="UniProtKB-KW"/>
</dbReference>
<evidence type="ECO:0000256" key="9">
    <source>
        <dbReference type="ARBA" id="ARBA00023136"/>
    </source>
</evidence>
<evidence type="ECO:0000256" key="8">
    <source>
        <dbReference type="ARBA" id="ARBA00023010"/>
    </source>
</evidence>
<dbReference type="EMBL" id="CADCTP010000054">
    <property type="protein sequence ID" value="CAA9222012.1"/>
    <property type="molecule type" value="Genomic_DNA"/>
</dbReference>
<accession>A0A6J4HI92</accession>
<evidence type="ECO:0000313" key="10">
    <source>
        <dbReference type="EMBL" id="CAA9222012.1"/>
    </source>
</evidence>
<comment type="similarity">
    <text evidence="2">Belongs to the YajC family.</text>
</comment>
<reference evidence="10" key="1">
    <citation type="submission" date="2020-02" db="EMBL/GenBank/DDBJ databases">
        <authorList>
            <person name="Meier V. D."/>
        </authorList>
    </citation>
    <scope>NUCLEOTIDE SEQUENCE</scope>
    <source>
        <strain evidence="10">AVDCRST_MAG41</strain>
    </source>
</reference>
<keyword evidence="7" id="KW-1133">Transmembrane helix</keyword>
<proteinExistence type="inferred from homology"/>
<organism evidence="10">
    <name type="scientific">uncultured Mycobacteriales bacterium</name>
    <dbReference type="NCBI Taxonomy" id="581187"/>
    <lineage>
        <taxon>Bacteria</taxon>
        <taxon>Bacillati</taxon>
        <taxon>Actinomycetota</taxon>
        <taxon>Actinomycetes</taxon>
        <taxon>Mycobacteriales</taxon>
        <taxon>environmental samples</taxon>
    </lineage>
</organism>
<name>A0A6J4HI92_9ACTN</name>
<evidence type="ECO:0008006" key="11">
    <source>
        <dbReference type="Google" id="ProtNLM"/>
    </source>
</evidence>
<keyword evidence="5" id="KW-0812">Transmembrane</keyword>
<dbReference type="PANTHER" id="PTHR33909:SF1">
    <property type="entry name" value="SEC TRANSLOCON ACCESSORY COMPLEX SUBUNIT YAJC"/>
    <property type="match status" value="1"/>
</dbReference>
<gene>
    <name evidence="10" type="ORF">AVDCRST_MAG41-548</name>
</gene>
<sequence>MAELVPLLLLALAFIVLVVLPMRTRSRALQKTRELQAGLTPGTEVMTTSGLYGRVTAVAEDTVDLEISPGVVVRWAKLAIAETRDTAAPAVEETRADGEPGPA</sequence>
<dbReference type="NCBIfam" id="TIGR00739">
    <property type="entry name" value="yajC"/>
    <property type="match status" value="1"/>
</dbReference>
<evidence type="ECO:0000256" key="5">
    <source>
        <dbReference type="ARBA" id="ARBA00022692"/>
    </source>
</evidence>
<evidence type="ECO:0000256" key="3">
    <source>
        <dbReference type="ARBA" id="ARBA00022448"/>
    </source>
</evidence>
<keyword evidence="3" id="KW-0813">Transport</keyword>
<dbReference type="AlphaFoldDB" id="A0A6J4HI92"/>
<dbReference type="PRINTS" id="PR01853">
    <property type="entry name" value="YAJCTRNLCASE"/>
</dbReference>
<evidence type="ECO:0000256" key="6">
    <source>
        <dbReference type="ARBA" id="ARBA00022927"/>
    </source>
</evidence>